<dbReference type="CDD" id="cd00833">
    <property type="entry name" value="PKS"/>
    <property type="match status" value="1"/>
</dbReference>
<dbReference type="Gene3D" id="1.10.1200.10">
    <property type="entry name" value="ACP-like"/>
    <property type="match status" value="1"/>
</dbReference>
<evidence type="ECO:0000259" key="11">
    <source>
        <dbReference type="PROSITE" id="PS52019"/>
    </source>
</evidence>
<dbReference type="Pfam" id="PF00550">
    <property type="entry name" value="PP-binding"/>
    <property type="match status" value="1"/>
</dbReference>
<dbReference type="InterPro" id="IPR042104">
    <property type="entry name" value="PKS_dehydratase_sf"/>
</dbReference>
<dbReference type="GO" id="GO:0031177">
    <property type="term" value="F:phosphopantetheine binding"/>
    <property type="evidence" value="ECO:0007669"/>
    <property type="project" value="InterPro"/>
</dbReference>
<dbReference type="PROSITE" id="PS52004">
    <property type="entry name" value="KS3_2"/>
    <property type="match status" value="1"/>
</dbReference>
<dbReference type="Pfam" id="PF02801">
    <property type="entry name" value="Ketoacyl-synt_C"/>
    <property type="match status" value="1"/>
</dbReference>
<evidence type="ECO:0000256" key="4">
    <source>
        <dbReference type="ARBA" id="ARBA00022679"/>
    </source>
</evidence>
<dbReference type="Gene3D" id="3.40.366.10">
    <property type="entry name" value="Malonyl-Coenzyme A Acyl Carrier Protein, domain 2"/>
    <property type="match status" value="2"/>
</dbReference>
<dbReference type="Gene3D" id="3.40.50.1820">
    <property type="entry name" value="alpha/beta hydrolase"/>
    <property type="match status" value="1"/>
</dbReference>
<dbReference type="SUPFAM" id="SSF47336">
    <property type="entry name" value="ACP-like"/>
    <property type="match status" value="1"/>
</dbReference>
<dbReference type="Pfam" id="PF00109">
    <property type="entry name" value="ketoacyl-synt"/>
    <property type="match status" value="1"/>
</dbReference>
<dbReference type="InterPro" id="IPR036736">
    <property type="entry name" value="ACP-like_sf"/>
</dbReference>
<dbReference type="SUPFAM" id="SSF55048">
    <property type="entry name" value="Probable ACP-binding domain of malonyl-CoA ACP transacylase"/>
    <property type="match status" value="1"/>
</dbReference>
<feature type="active site" description="Proton donor; for dehydratase activity" evidence="7">
    <location>
        <position position="1507"/>
    </location>
</feature>
<keyword evidence="13" id="KW-1185">Reference proteome</keyword>
<dbReference type="InterPro" id="IPR020806">
    <property type="entry name" value="PKS_PP-bd"/>
</dbReference>
<dbReference type="Pfam" id="PF00975">
    <property type="entry name" value="Thioesterase"/>
    <property type="match status" value="1"/>
</dbReference>
<dbReference type="InterPro" id="IPR016039">
    <property type="entry name" value="Thiolase-like"/>
</dbReference>
<dbReference type="InterPro" id="IPR050091">
    <property type="entry name" value="PKS_NRPS_Biosynth_Enz"/>
</dbReference>
<dbReference type="FunFam" id="3.40.366.10:FF:000002">
    <property type="entry name" value="Probable polyketide synthase 2"/>
    <property type="match status" value="1"/>
</dbReference>
<accession>A0A1Y2M7H0</accession>
<dbReference type="GO" id="GO:0006633">
    <property type="term" value="P:fatty acid biosynthetic process"/>
    <property type="evidence" value="ECO:0007669"/>
    <property type="project" value="InterPro"/>
</dbReference>
<evidence type="ECO:0000256" key="7">
    <source>
        <dbReference type="PROSITE-ProRule" id="PRU01363"/>
    </source>
</evidence>
<dbReference type="InterPro" id="IPR016035">
    <property type="entry name" value="Acyl_Trfase/lysoPLipase"/>
</dbReference>
<dbReference type="Proteomes" id="UP000193240">
    <property type="component" value="Unassembled WGS sequence"/>
</dbReference>
<dbReference type="InterPro" id="IPR016036">
    <property type="entry name" value="Malonyl_transacylase_ACP-bd"/>
</dbReference>
<evidence type="ECO:0000313" key="12">
    <source>
        <dbReference type="EMBL" id="OSS52043.1"/>
    </source>
</evidence>
<dbReference type="InterPro" id="IPR018201">
    <property type="entry name" value="Ketoacyl_synth_AS"/>
</dbReference>
<organism evidence="12 13">
    <name type="scientific">Epicoccum nigrum</name>
    <name type="common">Soil fungus</name>
    <name type="synonym">Epicoccum purpurascens</name>
    <dbReference type="NCBI Taxonomy" id="105696"/>
    <lineage>
        <taxon>Eukaryota</taxon>
        <taxon>Fungi</taxon>
        <taxon>Dikarya</taxon>
        <taxon>Ascomycota</taxon>
        <taxon>Pezizomycotina</taxon>
        <taxon>Dothideomycetes</taxon>
        <taxon>Pleosporomycetidae</taxon>
        <taxon>Pleosporales</taxon>
        <taxon>Pleosporineae</taxon>
        <taxon>Didymellaceae</taxon>
        <taxon>Epicoccum</taxon>
    </lineage>
</organism>
<reference evidence="12 13" key="1">
    <citation type="journal article" date="2017" name="Genome Announc.">
        <title>Genome sequence of the saprophytic ascomycete Epicoccum nigrum ICMP 19927 strain isolated from New Zealand.</title>
        <authorList>
            <person name="Fokin M."/>
            <person name="Fleetwood D."/>
            <person name="Weir B.S."/>
            <person name="Villas-Boas S.G."/>
        </authorList>
    </citation>
    <scope>NUCLEOTIDE SEQUENCE [LARGE SCALE GENOMIC DNA]</scope>
    <source>
        <strain evidence="12 13">ICMP 19927</strain>
    </source>
</reference>
<keyword evidence="5" id="KW-0677">Repeat</keyword>
<feature type="region of interest" description="Disordered" evidence="8">
    <location>
        <begin position="1745"/>
        <end position="1782"/>
    </location>
</feature>
<evidence type="ECO:0000256" key="3">
    <source>
        <dbReference type="ARBA" id="ARBA00022603"/>
    </source>
</evidence>
<dbReference type="SUPFAM" id="SSF53901">
    <property type="entry name" value="Thiolase-like"/>
    <property type="match status" value="1"/>
</dbReference>
<keyword evidence="6" id="KW-0560">Oxidoreductase</keyword>
<dbReference type="InterPro" id="IPR020841">
    <property type="entry name" value="PKS_Beta-ketoAc_synthase_dom"/>
</dbReference>
<dbReference type="EMBL" id="KZ107840">
    <property type="protein sequence ID" value="OSS52043.1"/>
    <property type="molecule type" value="Genomic_DNA"/>
</dbReference>
<dbReference type="PROSITE" id="PS52019">
    <property type="entry name" value="PKS_MFAS_DH"/>
    <property type="match status" value="1"/>
</dbReference>
<dbReference type="InterPro" id="IPR029058">
    <property type="entry name" value="AB_hydrolase_fold"/>
</dbReference>
<protein>
    <submittedName>
        <fullName evidence="12">Uncharacterized protein</fullName>
    </submittedName>
</protein>
<dbReference type="OMA" id="NDWGETN"/>
<feature type="domain" description="Ketosynthase family 3 (KS3)" evidence="10">
    <location>
        <begin position="375"/>
        <end position="807"/>
    </location>
</feature>
<dbReference type="InterPro" id="IPR014030">
    <property type="entry name" value="Ketoacyl_synth_N"/>
</dbReference>
<dbReference type="GO" id="GO:0032259">
    <property type="term" value="P:methylation"/>
    <property type="evidence" value="ECO:0007669"/>
    <property type="project" value="UniProtKB-KW"/>
</dbReference>
<dbReference type="PANTHER" id="PTHR43775:SF40">
    <property type="entry name" value="NORSOLORINIC ACID SYNTHASE STCA"/>
    <property type="match status" value="1"/>
</dbReference>
<dbReference type="SUPFAM" id="SSF53474">
    <property type="entry name" value="alpha/beta-Hydrolases"/>
    <property type="match status" value="1"/>
</dbReference>
<evidence type="ECO:0000313" key="13">
    <source>
        <dbReference type="Proteomes" id="UP000193240"/>
    </source>
</evidence>
<keyword evidence="1" id="KW-0596">Phosphopantetheine</keyword>
<sequence>MMDHNTVLLFGDVTCDYDAGLQALAARKDSPILTDFFARVAFALRSEIGNLPISYRENSGLVGFTGFVELLARLRKVKTRHHALDKALTCVHHFASFISYYGKPDAPYPDATTTHIVGLCTGLLTGAAVSCCQSLTELVPVAVKTVLVAFRTGMVVTDVRGRIDMDETDRSWSIMIPGLTGDAASPYLEEFSRDLGLAEVRKPYISAYADSGATISGPPAILDLLLQSKKLPKASSIKLRVNGPYHALHLHDSRDVDKILAADDSLSSLRQKSRIPFFSSTGSETELGTPLTALFETAISEILLAPLRLDKIWKSLATRLTNESVQSCSILPVATLAAPTLVTEFKRAGVAEAYVDKSIMDHTAGSDSGTGNMANSKLAVIAYSGRYPGAKSNEAFWEILEQGRDVASKAPKTRWDINTHVDPAGKKKNTSATPWGCWLEDPGLFDARFFNMSPREAPQVDPAQRLSLLTAYEAIEKAGLVPDATPSTQRDRVGVFYGVTSNDWGETNSSQNIDTYYIPGSCRAFIPGRQNFYFKFTGPSYSVDTACSSSLAAMHVACNALWRGDIDTAIAGGTNVTTNPDITAGLDRGHFLSRTGNCKTFDDDADGYCRGEGVVTFVIKRYEDAMADNDPIVACILSAYTNHSAEAESITRPHVGAQREIFQKVINSACIEADSIGYVEMHGTGTQAGDAREMESVLTTFTGLGSKKSRPDPLYLGSAKSNIGHGESVSGAIAMVKVLMMLEKNLIPPHCGIKNKINSKFPTDLAERNVHIAMKPTPWNRSGNTPRRALINNFSAAGGNSSILLEDAPILSKERTRDAQTAHVVSITAKSKSALIANTESLLTFMQQNSPDLADLSYTTTARRIHHPWRFVAHGSELSDICKQFQQKLGSDNITAARNNRTVAFAFTGQGSQYVGMARELLQFRAFKRDMERLDVLCQKLGFPAVLPLIEAAHGEGDIAAMPPTVVQLAATCSQIAMAKLWQSWGIQPVAVVGHSLGEYAALNTAGVLSDADTIMLVGRRAQLLTEKCTHNTHAMLAIGASMDEILKNDLGGCQYEVACKNGPREVVLSGTNENVDKLHQALSATGFRLTRLRVPFAFHSSQVQPILADFEQAAKTTTFNAPHIPVISPLLGKVIGEGGVFGAKYLSRHCREAVGFADAMSVAKSTILSNDTIWVEIGPHPVVSGLLRNNLGSINALPTLQRNKDTWKVLASSMASLHSAGVDLRWNEYQRDFKNSRSVLRLPSYKWDLKNYWMQYVNDWSLYKGDAAFLTGIGKPALSTTSCQRIVEENTKGNTAIVTVESDLLREDLDPMVRGHRVNGVALCTPSVYADMALTVGDYLRKQKPEWAAALVDVQHMDVQRPLVAKSKGSGVQLLRAAVTIDWKTGRGHCEFISVTPEGKKLTKHAECQVNFVNFDEAVAESQAQAVDILQRIVQLRKSIESNPRVQKMYGNTGYKLVSSLASYDEDFKGVEEVVLDSENLEATAKVKFSKAHRAGTYHVNPHLIDNFGQPALFIMNANDTADLDKEVFVNHGWTSLHFYKPVSLDGEYTSYVKMDGPKEDGIYSGDMIVFEGSEVVAAFKGIKAQGVPRRLMNYIVHMRDDTKQGAPRGGTMGLMGDATAPAPIATIHAGPTTVDIKLDPVPQQSGNDASWADALRIISEESGVPVAELTGNTSFADLGVDSLLSLLCASRFREELGLAHESTIFADYPTVKALQEFWNGGETAPAGDVPAGRDAVLHSMFHDDPVDTASSSGSDSGIELEKEKKKGKKHSTSPLKPATSLLLQGNPAVPATVKTLFMLPDGSGSSSSYAALPRVHPSVAIVGLNCPYMKDPGQYTVGIEEVGDAYIHEIQRRQPQGPYALGGWSVGGIFAYHVAQRLTEMGEEVTNLVLIDCPVPRGLDHLPKRYYEYCDSVGLLGEVNGVKRAPPPWLIGHFEACVHSLHDHHASAMDVSVAPKTTIIWASDAIDRHITPRFERRSDDPEGLKFLTEARTDFGTCGWETLLPEDSFEIFTTSDANHFSMMKGAHAKTLSEYIEIALIG</sequence>
<feature type="active site" description="Proton acceptor; for dehydratase activity" evidence="7">
    <location>
        <position position="1317"/>
    </location>
</feature>
<dbReference type="PROSITE" id="PS00606">
    <property type="entry name" value="KS3_1"/>
    <property type="match status" value="1"/>
</dbReference>
<dbReference type="GO" id="GO:0004315">
    <property type="term" value="F:3-oxoacyl-[acyl-carrier-protein] synthase activity"/>
    <property type="evidence" value="ECO:0007669"/>
    <property type="project" value="InterPro"/>
</dbReference>
<dbReference type="SUPFAM" id="SSF52151">
    <property type="entry name" value="FabD/lysophospholipase-like"/>
    <property type="match status" value="1"/>
</dbReference>
<dbReference type="InParanoid" id="A0A1Y2M7H0"/>
<evidence type="ECO:0000256" key="5">
    <source>
        <dbReference type="ARBA" id="ARBA00022737"/>
    </source>
</evidence>
<dbReference type="GO" id="GO:0004312">
    <property type="term" value="F:fatty acid synthase activity"/>
    <property type="evidence" value="ECO:0007669"/>
    <property type="project" value="TreeGrafter"/>
</dbReference>
<dbReference type="Pfam" id="PF16073">
    <property type="entry name" value="SAT"/>
    <property type="match status" value="1"/>
</dbReference>
<dbReference type="InterPro" id="IPR049551">
    <property type="entry name" value="PKS_DH_C"/>
</dbReference>
<dbReference type="PANTHER" id="PTHR43775">
    <property type="entry name" value="FATTY ACID SYNTHASE"/>
    <property type="match status" value="1"/>
</dbReference>
<dbReference type="PROSITE" id="PS50075">
    <property type="entry name" value="CARRIER"/>
    <property type="match status" value="1"/>
</dbReference>
<keyword evidence="3" id="KW-0489">Methyltransferase</keyword>
<evidence type="ECO:0000259" key="10">
    <source>
        <dbReference type="PROSITE" id="PS52004"/>
    </source>
</evidence>
<dbReference type="Gene3D" id="3.30.70.3290">
    <property type="match status" value="1"/>
</dbReference>
<dbReference type="InterPro" id="IPR030918">
    <property type="entry name" value="PT_fungal_PKS"/>
</dbReference>
<name>A0A1Y2M7H0_EPING</name>
<evidence type="ECO:0000259" key="9">
    <source>
        <dbReference type="PROSITE" id="PS50075"/>
    </source>
</evidence>
<dbReference type="InterPro" id="IPR049900">
    <property type="entry name" value="PKS_mFAS_DH"/>
</dbReference>
<feature type="region of interest" description="C-terminal hotdog fold" evidence="7">
    <location>
        <begin position="1442"/>
        <end position="1595"/>
    </location>
</feature>
<dbReference type="SMART" id="SM00827">
    <property type="entry name" value="PKS_AT"/>
    <property type="match status" value="1"/>
</dbReference>
<dbReference type="SMART" id="SM00825">
    <property type="entry name" value="PKS_KS"/>
    <property type="match status" value="1"/>
</dbReference>
<dbReference type="FunFam" id="3.10.129.110:FF:000001">
    <property type="entry name" value="Sterigmatocystin biosynthesis polyketide synthase"/>
    <property type="match status" value="1"/>
</dbReference>
<evidence type="ECO:0000256" key="8">
    <source>
        <dbReference type="SAM" id="MobiDB-lite"/>
    </source>
</evidence>
<dbReference type="InterPro" id="IPR014043">
    <property type="entry name" value="Acyl_transferase_dom"/>
</dbReference>
<feature type="domain" description="PKS/mFAS DH" evidence="11">
    <location>
        <begin position="1285"/>
        <end position="1595"/>
    </location>
</feature>
<dbReference type="STRING" id="105696.A0A1Y2M7H0"/>
<dbReference type="GO" id="GO:0008168">
    <property type="term" value="F:methyltransferase activity"/>
    <property type="evidence" value="ECO:0007669"/>
    <property type="project" value="UniProtKB-KW"/>
</dbReference>
<dbReference type="Pfam" id="PF14765">
    <property type="entry name" value="PS-DH"/>
    <property type="match status" value="1"/>
</dbReference>
<keyword evidence="4" id="KW-0808">Transferase</keyword>
<dbReference type="InterPro" id="IPR009081">
    <property type="entry name" value="PP-bd_ACP"/>
</dbReference>
<dbReference type="Gene3D" id="3.10.129.110">
    <property type="entry name" value="Polyketide synthase dehydratase"/>
    <property type="match status" value="1"/>
</dbReference>
<feature type="domain" description="Carrier" evidence="9">
    <location>
        <begin position="1647"/>
        <end position="1724"/>
    </location>
</feature>
<dbReference type="InterPro" id="IPR014031">
    <property type="entry name" value="Ketoacyl_synth_C"/>
</dbReference>
<dbReference type="Pfam" id="PF00698">
    <property type="entry name" value="Acyl_transf_1"/>
    <property type="match status" value="1"/>
</dbReference>
<dbReference type="NCBIfam" id="TIGR04532">
    <property type="entry name" value="PT_fungal_PKS"/>
    <property type="match status" value="1"/>
</dbReference>
<proteinExistence type="predicted"/>
<dbReference type="Gene3D" id="3.40.47.10">
    <property type="match status" value="1"/>
</dbReference>
<gene>
    <name evidence="12" type="ORF">B5807_03557</name>
</gene>
<dbReference type="GO" id="GO:0044550">
    <property type="term" value="P:secondary metabolite biosynthetic process"/>
    <property type="evidence" value="ECO:0007669"/>
    <property type="project" value="TreeGrafter"/>
</dbReference>
<dbReference type="InterPro" id="IPR032088">
    <property type="entry name" value="SAT"/>
</dbReference>
<evidence type="ECO:0000256" key="6">
    <source>
        <dbReference type="ARBA" id="ARBA00023002"/>
    </source>
</evidence>
<dbReference type="Pfam" id="PF22621">
    <property type="entry name" value="CurL-like_PKS_C"/>
    <property type="match status" value="1"/>
</dbReference>
<dbReference type="GO" id="GO:0016491">
    <property type="term" value="F:oxidoreductase activity"/>
    <property type="evidence" value="ECO:0007669"/>
    <property type="project" value="UniProtKB-KW"/>
</dbReference>
<dbReference type="InterPro" id="IPR001227">
    <property type="entry name" value="Ac_transferase_dom_sf"/>
</dbReference>
<dbReference type="SMART" id="SM00823">
    <property type="entry name" value="PKS_PP"/>
    <property type="match status" value="1"/>
</dbReference>
<keyword evidence="2" id="KW-0597">Phosphoprotein</keyword>
<evidence type="ECO:0000256" key="1">
    <source>
        <dbReference type="ARBA" id="ARBA00022450"/>
    </source>
</evidence>
<feature type="region of interest" description="N-terminal hotdog fold" evidence="7">
    <location>
        <begin position="1285"/>
        <end position="1418"/>
    </location>
</feature>
<evidence type="ECO:0000256" key="2">
    <source>
        <dbReference type="ARBA" id="ARBA00022553"/>
    </source>
</evidence>
<dbReference type="InterPro" id="IPR001031">
    <property type="entry name" value="Thioesterase"/>
</dbReference>